<keyword evidence="4" id="KW-1185">Reference proteome</keyword>
<name>A0ABP8AQA8_9ACTN</name>
<dbReference type="RefSeq" id="WP_344917702.1">
    <property type="nucleotide sequence ID" value="NZ_BAABAQ010000003.1"/>
</dbReference>
<dbReference type="InterPro" id="IPR047789">
    <property type="entry name" value="CU044_5270-like"/>
</dbReference>
<sequence length="365" mass="39441">MDEMTQVNRLRAEVPRPGPAELRAEERRLLSEIAAYGAASPAPATRRAHRSEGFRRNLRLSLRTSIAMGAGAAMVVGLGYVGTRSALQPERTVQVTPMAMSAVLQRAADTASQWDELHPEPGQFLAYELQVMFPAKLKEGGKDVRYLKRSLLKVWLPVEGSPLNGGVMASEHLEPRPFPGEPLPADAERRKGSVGAPSKLTGYDIRLDHQRTDYAFLSRLPTDPAGMREHLYRDLAQDPLADYKAWGSVGSMITQAYMPSAQRAALFRAAGTIPGVETVAEAEDAAGRRGVAVAMVNRFGGVRHEYIFDPATYLYLGERVVVVDAAAAGAPEGTLLTSTAQLKVEVADRTPEVADPTPENSGPAS</sequence>
<evidence type="ECO:0000256" key="1">
    <source>
        <dbReference type="SAM" id="MobiDB-lite"/>
    </source>
</evidence>
<proteinExistence type="predicted"/>
<accession>A0ABP8AQA8</accession>
<comment type="caution">
    <text evidence="3">The sequence shown here is derived from an EMBL/GenBank/DDBJ whole genome shotgun (WGS) entry which is preliminary data.</text>
</comment>
<dbReference type="Proteomes" id="UP001501251">
    <property type="component" value="Unassembled WGS sequence"/>
</dbReference>
<evidence type="ECO:0000256" key="2">
    <source>
        <dbReference type="SAM" id="Phobius"/>
    </source>
</evidence>
<evidence type="ECO:0000313" key="3">
    <source>
        <dbReference type="EMBL" id="GAA4187942.1"/>
    </source>
</evidence>
<keyword evidence="2" id="KW-1133">Transmembrane helix</keyword>
<feature type="region of interest" description="Disordered" evidence="1">
    <location>
        <begin position="167"/>
        <end position="197"/>
    </location>
</feature>
<dbReference type="NCBIfam" id="NF038083">
    <property type="entry name" value="CU044_5270_fam"/>
    <property type="match status" value="1"/>
</dbReference>
<feature type="transmembrane region" description="Helical" evidence="2">
    <location>
        <begin position="60"/>
        <end position="81"/>
    </location>
</feature>
<evidence type="ECO:0000313" key="4">
    <source>
        <dbReference type="Proteomes" id="UP001501251"/>
    </source>
</evidence>
<protein>
    <submittedName>
        <fullName evidence="3">Uncharacterized protein</fullName>
    </submittedName>
</protein>
<keyword evidence="2" id="KW-0812">Transmembrane</keyword>
<reference evidence="4" key="1">
    <citation type="journal article" date="2019" name="Int. J. Syst. Evol. Microbiol.">
        <title>The Global Catalogue of Microorganisms (GCM) 10K type strain sequencing project: providing services to taxonomists for standard genome sequencing and annotation.</title>
        <authorList>
            <consortium name="The Broad Institute Genomics Platform"/>
            <consortium name="The Broad Institute Genome Sequencing Center for Infectious Disease"/>
            <person name="Wu L."/>
            <person name="Ma J."/>
        </authorList>
    </citation>
    <scope>NUCLEOTIDE SEQUENCE [LARGE SCALE GENOMIC DNA]</scope>
    <source>
        <strain evidence="4">JCM 17388</strain>
    </source>
</reference>
<keyword evidence="2" id="KW-0472">Membrane</keyword>
<dbReference type="EMBL" id="BAABAQ010000003">
    <property type="protein sequence ID" value="GAA4187942.1"/>
    <property type="molecule type" value="Genomic_DNA"/>
</dbReference>
<organism evidence="3 4">
    <name type="scientific">Streptosporangium oxazolinicum</name>
    <dbReference type="NCBI Taxonomy" id="909287"/>
    <lineage>
        <taxon>Bacteria</taxon>
        <taxon>Bacillati</taxon>
        <taxon>Actinomycetota</taxon>
        <taxon>Actinomycetes</taxon>
        <taxon>Streptosporangiales</taxon>
        <taxon>Streptosporangiaceae</taxon>
        <taxon>Streptosporangium</taxon>
    </lineage>
</organism>
<gene>
    <name evidence="3" type="ORF">GCM10022252_22370</name>
</gene>